<evidence type="ECO:0000259" key="1">
    <source>
        <dbReference type="PROSITE" id="PS50878"/>
    </source>
</evidence>
<dbReference type="AlphaFoldDB" id="A0A9P1DDU5"/>
<evidence type="ECO:0000313" key="3">
    <source>
        <dbReference type="EMBL" id="CAL4795465.1"/>
    </source>
</evidence>
<dbReference type="InterPro" id="IPR000477">
    <property type="entry name" value="RT_dom"/>
</dbReference>
<dbReference type="Proteomes" id="UP001152797">
    <property type="component" value="Unassembled WGS sequence"/>
</dbReference>
<dbReference type="Gene3D" id="3.30.420.10">
    <property type="entry name" value="Ribonuclease H-like superfamily/Ribonuclease H"/>
    <property type="match status" value="1"/>
</dbReference>
<reference evidence="2" key="1">
    <citation type="submission" date="2022-10" db="EMBL/GenBank/DDBJ databases">
        <authorList>
            <person name="Chen Y."/>
            <person name="Dougan E. K."/>
            <person name="Chan C."/>
            <person name="Rhodes N."/>
            <person name="Thang M."/>
        </authorList>
    </citation>
    <scope>NUCLEOTIDE SEQUENCE</scope>
</reference>
<organism evidence="2">
    <name type="scientific">Cladocopium goreaui</name>
    <dbReference type="NCBI Taxonomy" id="2562237"/>
    <lineage>
        <taxon>Eukaryota</taxon>
        <taxon>Sar</taxon>
        <taxon>Alveolata</taxon>
        <taxon>Dinophyceae</taxon>
        <taxon>Suessiales</taxon>
        <taxon>Symbiodiniaceae</taxon>
        <taxon>Cladocopium</taxon>
    </lineage>
</organism>
<evidence type="ECO:0000313" key="4">
    <source>
        <dbReference type="Proteomes" id="UP001152797"/>
    </source>
</evidence>
<reference evidence="3 4" key="2">
    <citation type="submission" date="2024-05" db="EMBL/GenBank/DDBJ databases">
        <authorList>
            <person name="Chen Y."/>
            <person name="Shah S."/>
            <person name="Dougan E. K."/>
            <person name="Thang M."/>
            <person name="Chan C."/>
        </authorList>
    </citation>
    <scope>NUCLEOTIDE SEQUENCE [LARGE SCALE GENOMIC DNA]</scope>
</reference>
<dbReference type="InterPro" id="IPR036397">
    <property type="entry name" value="RNaseH_sf"/>
</dbReference>
<gene>
    <name evidence="2" type="ORF">C1SCF055_LOCUS33621</name>
</gene>
<dbReference type="Pfam" id="PF00078">
    <property type="entry name" value="RVT_1"/>
    <property type="match status" value="1"/>
</dbReference>
<proteinExistence type="predicted"/>
<comment type="caution">
    <text evidence="2">The sequence shown here is derived from an EMBL/GenBank/DDBJ whole genome shotgun (WGS) entry which is preliminary data.</text>
</comment>
<sequence length="582" mass="66107">MDRRDLQWLLPGLQESLVNLLNHCERLEQWLTALLSGFAYPLPKELVGTSAADFRPVILYTPWSTLRAKESLRHLEGLVDRWTIIRLGFYLVEKLFESGSPSRPTWKSASSQEKCGWVTDIQKAFENIPRDPIRWLSKKLGIPPRIMNLWHSFLDNTVRHFLLNGVVGEPLLSNSGYPEGCAMSCFAMGLADLVFHLCLTAYSQRVTPISYVDNFELVANTMRHLQQGILRADEWSEMWKMNLDSSKSFVWGTSSKLRKECQALGWKLNESAVDLGANMAYGKKNSILAGANPLLALSLQDSMASDPGSYQFWTALSTFRRMIHKQSHLVDMWSFFMNRFSGDRSIGPFGKLLEVAEQVGWCIEIPGFYNHDGCWISLLDATEGILRGVAEKAWVCLRACKGSRTFDTTLRMQSSLHAHLLPSRNAEWKCFKHFLNTPEIVERRALRSEWPRIDLFADGSCWNPDLIDDALGAWAVVCPQADRWVIRGTLSALRQHNDKTEVQAIKNALNISFDYPGEIVIWSDSSCATSGLFRLLQDGEDIQMIQVRAFGQKSKDLSRIERVRCGFNTLQLIEMVGKKTTL</sequence>
<feature type="domain" description="Reverse transcriptase" evidence="1">
    <location>
        <begin position="23"/>
        <end position="268"/>
    </location>
</feature>
<accession>A0A9P1DDU5</accession>
<protein>
    <recommendedName>
        <fullName evidence="1">Reverse transcriptase domain-containing protein</fullName>
    </recommendedName>
</protein>
<dbReference type="GO" id="GO:0003676">
    <property type="term" value="F:nucleic acid binding"/>
    <property type="evidence" value="ECO:0007669"/>
    <property type="project" value="InterPro"/>
</dbReference>
<name>A0A9P1DDU5_9DINO</name>
<evidence type="ECO:0000313" key="2">
    <source>
        <dbReference type="EMBL" id="CAI4008153.1"/>
    </source>
</evidence>
<dbReference type="EMBL" id="CAMXCT030004214">
    <property type="protein sequence ID" value="CAL4795465.1"/>
    <property type="molecule type" value="Genomic_DNA"/>
</dbReference>
<dbReference type="PROSITE" id="PS50878">
    <property type="entry name" value="RT_POL"/>
    <property type="match status" value="1"/>
</dbReference>
<keyword evidence="4" id="KW-1185">Reference proteome</keyword>
<dbReference type="EMBL" id="CAMXCT010004214">
    <property type="protein sequence ID" value="CAI4008153.1"/>
    <property type="molecule type" value="Genomic_DNA"/>
</dbReference>
<dbReference type="EMBL" id="CAMXCT020004214">
    <property type="protein sequence ID" value="CAL1161528.1"/>
    <property type="molecule type" value="Genomic_DNA"/>
</dbReference>